<dbReference type="GO" id="GO:0005737">
    <property type="term" value="C:cytoplasm"/>
    <property type="evidence" value="ECO:0007669"/>
    <property type="project" value="TreeGrafter"/>
</dbReference>
<dbReference type="InterPro" id="IPR004393">
    <property type="entry name" value="NadC"/>
</dbReference>
<dbReference type="AlphaFoldDB" id="A0A2P7Q317"/>
<proteinExistence type="inferred from homology"/>
<feature type="domain" description="Quinolinate phosphoribosyl transferase N-terminal" evidence="14">
    <location>
        <begin position="27"/>
        <end position="112"/>
    </location>
</feature>
<evidence type="ECO:0000256" key="4">
    <source>
        <dbReference type="ARBA" id="ARBA00011218"/>
    </source>
</evidence>
<keyword evidence="7 12" id="KW-0328">Glycosyltransferase</keyword>
<evidence type="ECO:0000256" key="5">
    <source>
        <dbReference type="ARBA" id="ARBA00011944"/>
    </source>
</evidence>
<evidence type="ECO:0000259" key="13">
    <source>
        <dbReference type="Pfam" id="PF01729"/>
    </source>
</evidence>
<evidence type="ECO:0000256" key="7">
    <source>
        <dbReference type="ARBA" id="ARBA00022676"/>
    </source>
</evidence>
<dbReference type="Gene3D" id="3.20.20.70">
    <property type="entry name" value="Aldolase class I"/>
    <property type="match status" value="1"/>
</dbReference>
<evidence type="ECO:0000256" key="12">
    <source>
        <dbReference type="PIRNR" id="PIRNR006250"/>
    </source>
</evidence>
<keyword evidence="6" id="KW-0662">Pyridine nucleotide biosynthesis</keyword>
<dbReference type="NCBIfam" id="TIGR00078">
    <property type="entry name" value="nadC"/>
    <property type="match status" value="1"/>
</dbReference>
<evidence type="ECO:0000256" key="9">
    <source>
        <dbReference type="ARBA" id="ARBA00033102"/>
    </source>
</evidence>
<reference evidence="15" key="1">
    <citation type="thesis" date="2015" institute="Rutgers" country="The State University of New Jersey, 14 College Farm Rd., New Brunswick, NJ, USA">
        <title>Ammonia toxicity in bacteria and its implications for treatment of and resource recovery from highly nitrogenous organic wastes.</title>
        <authorList>
            <person name="Luther A.K."/>
        </authorList>
    </citation>
    <scope>NUCLEOTIDE SEQUENCE</scope>
    <source>
        <strain evidence="15">RT-10B</strain>
    </source>
</reference>
<comment type="pathway">
    <text evidence="2">Cofactor biosynthesis; NAD(+) biosynthesis; nicotinate D-ribonucleotide from quinolinate: step 1/1.</text>
</comment>
<organism evidence="15 16">
    <name type="scientific">Peptostreptococcus russellii</name>
    <dbReference type="NCBI Taxonomy" id="215200"/>
    <lineage>
        <taxon>Bacteria</taxon>
        <taxon>Bacillati</taxon>
        <taxon>Bacillota</taxon>
        <taxon>Clostridia</taxon>
        <taxon>Peptostreptococcales</taxon>
        <taxon>Peptostreptococcaceae</taxon>
        <taxon>Peptostreptococcus</taxon>
    </lineage>
</organism>
<comment type="subunit">
    <text evidence="4">Hexamer formed by 3 homodimers.</text>
</comment>
<dbReference type="SUPFAM" id="SSF54675">
    <property type="entry name" value="Nicotinate/Quinolinate PRTase N-terminal domain-like"/>
    <property type="match status" value="1"/>
</dbReference>
<gene>
    <name evidence="15" type="ORF">UF10_00715</name>
</gene>
<evidence type="ECO:0000256" key="2">
    <source>
        <dbReference type="ARBA" id="ARBA00004893"/>
    </source>
</evidence>
<dbReference type="InterPro" id="IPR002638">
    <property type="entry name" value="Quinolinate_PRibosylTrfase_C"/>
</dbReference>
<comment type="catalytic activity">
    <reaction evidence="10">
        <text>nicotinate beta-D-ribonucleotide + CO2 + diphosphate = quinolinate + 5-phospho-alpha-D-ribose 1-diphosphate + 2 H(+)</text>
        <dbReference type="Rhea" id="RHEA:12733"/>
        <dbReference type="ChEBI" id="CHEBI:15378"/>
        <dbReference type="ChEBI" id="CHEBI:16526"/>
        <dbReference type="ChEBI" id="CHEBI:29959"/>
        <dbReference type="ChEBI" id="CHEBI:33019"/>
        <dbReference type="ChEBI" id="CHEBI:57502"/>
        <dbReference type="ChEBI" id="CHEBI:58017"/>
        <dbReference type="EC" id="2.4.2.19"/>
    </reaction>
</comment>
<evidence type="ECO:0000256" key="10">
    <source>
        <dbReference type="ARBA" id="ARBA00047445"/>
    </source>
</evidence>
<feature type="domain" description="Quinolinate phosphoribosyl transferase C-terminal" evidence="13">
    <location>
        <begin position="114"/>
        <end position="279"/>
    </location>
</feature>
<dbReference type="Gene3D" id="3.90.1170.20">
    <property type="entry name" value="Quinolinate phosphoribosyl transferase, N-terminal domain"/>
    <property type="match status" value="1"/>
</dbReference>
<evidence type="ECO:0000256" key="1">
    <source>
        <dbReference type="ARBA" id="ARBA00003237"/>
    </source>
</evidence>
<dbReference type="CDD" id="cd01572">
    <property type="entry name" value="QPRTase"/>
    <property type="match status" value="1"/>
</dbReference>
<dbReference type="GO" id="GO:0034213">
    <property type="term" value="P:quinolinate catabolic process"/>
    <property type="evidence" value="ECO:0007669"/>
    <property type="project" value="TreeGrafter"/>
</dbReference>
<dbReference type="PANTHER" id="PTHR32179:SF3">
    <property type="entry name" value="NICOTINATE-NUCLEOTIDE PYROPHOSPHORYLASE [CARBOXYLATING]"/>
    <property type="match status" value="1"/>
</dbReference>
<keyword evidence="16" id="KW-1185">Reference proteome</keyword>
<dbReference type="UniPathway" id="UPA00253">
    <property type="reaction ID" value="UER00331"/>
</dbReference>
<evidence type="ECO:0000256" key="3">
    <source>
        <dbReference type="ARBA" id="ARBA00009400"/>
    </source>
</evidence>
<dbReference type="InterPro" id="IPR022412">
    <property type="entry name" value="Quinolinate_PRibosylTrfase_N"/>
</dbReference>
<dbReference type="RefSeq" id="WP_106775979.1">
    <property type="nucleotide sequence ID" value="NZ_JYGE01000001.1"/>
</dbReference>
<evidence type="ECO:0000256" key="8">
    <source>
        <dbReference type="ARBA" id="ARBA00022679"/>
    </source>
</evidence>
<dbReference type="PIRSF" id="PIRSF006250">
    <property type="entry name" value="NadC_ModD"/>
    <property type="match status" value="1"/>
</dbReference>
<dbReference type="PANTHER" id="PTHR32179">
    <property type="entry name" value="NICOTINATE-NUCLEOTIDE PYROPHOSPHORYLASE [CARBOXYLATING]"/>
    <property type="match status" value="1"/>
</dbReference>
<sequence length="290" mass="32615">MNLPKLNNFQIDDVIKSALREDITSWDLSTNAIYEDNKLAKISLISKDNGVVSGLDVFKRTFKILDDEIFFVDYKKEGDEVSHGDLILEIIGKASSMLSGERVALNFLQRMSGIASLTKNMIDALDDPNIAIVDTRKTTPNLRIFEKYSVRVGGGNNHRYNLSDGIMLKDNHIDAAGSIKRAVELVRKAEPFIKKIEVEVENLDMLREALDSNVDIIMLDNMDIDTIKEAINIVDGQALIECSGNIEIDNISRFRNLKIDFISSGSLTHSAKSLDFSLKNLRYIDEWNSI</sequence>
<dbReference type="Proteomes" id="UP000241434">
    <property type="component" value="Unassembled WGS sequence"/>
</dbReference>
<dbReference type="FunFam" id="3.20.20.70:FF:000030">
    <property type="entry name" value="Nicotinate-nucleotide pyrophosphorylase, carboxylating"/>
    <property type="match status" value="1"/>
</dbReference>
<dbReference type="FunFam" id="3.90.1170.20:FF:000001">
    <property type="entry name" value="Nicotinate-nucleotide diphosphorylase (Carboxylating)"/>
    <property type="match status" value="1"/>
</dbReference>
<evidence type="ECO:0000313" key="16">
    <source>
        <dbReference type="Proteomes" id="UP000241434"/>
    </source>
</evidence>
<dbReference type="GO" id="GO:0004514">
    <property type="term" value="F:nicotinate-nucleotide diphosphorylase (carboxylating) activity"/>
    <property type="evidence" value="ECO:0007669"/>
    <property type="project" value="UniProtKB-EC"/>
</dbReference>
<evidence type="ECO:0000256" key="6">
    <source>
        <dbReference type="ARBA" id="ARBA00022642"/>
    </source>
</evidence>
<protein>
    <recommendedName>
        <fullName evidence="11">Probable nicotinate-nucleotide pyrophosphorylase [carboxylating]</fullName>
        <ecNumber evidence="5">2.4.2.19</ecNumber>
    </recommendedName>
    <alternativeName>
        <fullName evidence="9">Quinolinate phosphoribosyltransferase [decarboxylating]</fullName>
    </alternativeName>
</protein>
<accession>A0A2P7Q317</accession>
<evidence type="ECO:0000313" key="15">
    <source>
        <dbReference type="EMBL" id="PSJ32361.1"/>
    </source>
</evidence>
<dbReference type="EMBL" id="JYGE01000001">
    <property type="protein sequence ID" value="PSJ32361.1"/>
    <property type="molecule type" value="Genomic_DNA"/>
</dbReference>
<dbReference type="OrthoDB" id="9782546at2"/>
<dbReference type="EC" id="2.4.2.19" evidence="5"/>
<comment type="similarity">
    <text evidence="3 12">Belongs to the NadC/ModD family.</text>
</comment>
<comment type="caution">
    <text evidence="15">The sequence shown here is derived from an EMBL/GenBank/DDBJ whole genome shotgun (WGS) entry which is preliminary data.</text>
</comment>
<name>A0A2P7Q317_9FIRM</name>
<dbReference type="GO" id="GO:0009435">
    <property type="term" value="P:NAD+ biosynthetic process"/>
    <property type="evidence" value="ECO:0007669"/>
    <property type="project" value="UniProtKB-UniPathway"/>
</dbReference>
<comment type="function">
    <text evidence="1">Involved in the catabolism of quinolinic acid (QA).</text>
</comment>
<dbReference type="InterPro" id="IPR037128">
    <property type="entry name" value="Quinolinate_PRibosylTase_N_sf"/>
</dbReference>
<dbReference type="InterPro" id="IPR027277">
    <property type="entry name" value="NadC/ModD"/>
</dbReference>
<dbReference type="InterPro" id="IPR013785">
    <property type="entry name" value="Aldolase_TIM"/>
</dbReference>
<dbReference type="SUPFAM" id="SSF51690">
    <property type="entry name" value="Nicotinate/Quinolinate PRTase C-terminal domain-like"/>
    <property type="match status" value="1"/>
</dbReference>
<dbReference type="Pfam" id="PF02749">
    <property type="entry name" value="QRPTase_N"/>
    <property type="match status" value="1"/>
</dbReference>
<evidence type="ECO:0000259" key="14">
    <source>
        <dbReference type="Pfam" id="PF02749"/>
    </source>
</evidence>
<dbReference type="Pfam" id="PF01729">
    <property type="entry name" value="QRPTase_C"/>
    <property type="match status" value="1"/>
</dbReference>
<evidence type="ECO:0000256" key="11">
    <source>
        <dbReference type="ARBA" id="ARBA00069173"/>
    </source>
</evidence>
<dbReference type="InterPro" id="IPR036068">
    <property type="entry name" value="Nicotinate_pribotase-like_C"/>
</dbReference>
<keyword evidence="8 12" id="KW-0808">Transferase</keyword>